<name>A0A8X7VVK9_BRACI</name>
<feature type="compositionally biased region" description="Low complexity" evidence="1">
    <location>
        <begin position="38"/>
        <end position="47"/>
    </location>
</feature>
<evidence type="ECO:0000313" key="3">
    <source>
        <dbReference type="Proteomes" id="UP000886595"/>
    </source>
</evidence>
<feature type="compositionally biased region" description="Basic residues" evidence="1">
    <location>
        <begin position="140"/>
        <end position="162"/>
    </location>
</feature>
<reference evidence="2 3" key="1">
    <citation type="submission" date="2020-02" db="EMBL/GenBank/DDBJ databases">
        <authorList>
            <person name="Ma Q."/>
            <person name="Huang Y."/>
            <person name="Song X."/>
            <person name="Pei D."/>
        </authorList>
    </citation>
    <scope>NUCLEOTIDE SEQUENCE [LARGE SCALE GENOMIC DNA]</scope>
    <source>
        <strain evidence="2">Sxm20200214</strain>
        <tissue evidence="2">Leaf</tissue>
    </source>
</reference>
<dbReference type="Pfam" id="PF07797">
    <property type="entry name" value="DUF1639"/>
    <property type="match status" value="1"/>
</dbReference>
<evidence type="ECO:0000256" key="1">
    <source>
        <dbReference type="SAM" id="MobiDB-lite"/>
    </source>
</evidence>
<dbReference type="OrthoDB" id="769821at2759"/>
<accession>A0A8X7VVK9</accession>
<evidence type="ECO:0000313" key="2">
    <source>
        <dbReference type="EMBL" id="KAG2317653.1"/>
    </source>
</evidence>
<dbReference type="PANTHER" id="PTHR33130:SF79">
    <property type="entry name" value="DUF1639 FAMILY PROTEIN"/>
    <property type="match status" value="1"/>
</dbReference>
<feature type="region of interest" description="Disordered" evidence="1">
    <location>
        <begin position="138"/>
        <end position="162"/>
    </location>
</feature>
<sequence length="213" mass="23312">MELPPPPPSPERSKRLHNFTLPYLRWGHQRFLKCVKLPSSSSSSSPSPDHRSPPVAGGGELDLLCCDGKPPKDDGVAAAAAAAAARPWNLRTRRAACNEPGDEPPTRITGGDGDSQKLKFSVTLLREEIEDDFTAFVGKKPPRRPKKRPRTVQKQMNVKKKSSSLSPSITELMCVCLKIFHLNFPGGQTLFPGLWLAEEVTEGSYDVPEAAET</sequence>
<keyword evidence="3" id="KW-1185">Reference proteome</keyword>
<gene>
    <name evidence="2" type="ORF">Bca52824_020775</name>
</gene>
<dbReference type="InterPro" id="IPR012438">
    <property type="entry name" value="DUF1639"/>
</dbReference>
<dbReference type="EMBL" id="JAAMPC010000004">
    <property type="protein sequence ID" value="KAG2317653.1"/>
    <property type="molecule type" value="Genomic_DNA"/>
</dbReference>
<organism evidence="2 3">
    <name type="scientific">Brassica carinata</name>
    <name type="common">Ethiopian mustard</name>
    <name type="synonym">Abyssinian cabbage</name>
    <dbReference type="NCBI Taxonomy" id="52824"/>
    <lineage>
        <taxon>Eukaryota</taxon>
        <taxon>Viridiplantae</taxon>
        <taxon>Streptophyta</taxon>
        <taxon>Embryophyta</taxon>
        <taxon>Tracheophyta</taxon>
        <taxon>Spermatophyta</taxon>
        <taxon>Magnoliopsida</taxon>
        <taxon>eudicotyledons</taxon>
        <taxon>Gunneridae</taxon>
        <taxon>Pentapetalae</taxon>
        <taxon>rosids</taxon>
        <taxon>malvids</taxon>
        <taxon>Brassicales</taxon>
        <taxon>Brassicaceae</taxon>
        <taxon>Brassiceae</taxon>
        <taxon>Brassica</taxon>
    </lineage>
</organism>
<dbReference type="AlphaFoldDB" id="A0A8X7VVK9"/>
<dbReference type="PANTHER" id="PTHR33130">
    <property type="entry name" value="PUTATIVE (DUF1639)-RELATED"/>
    <property type="match status" value="1"/>
</dbReference>
<protein>
    <submittedName>
        <fullName evidence="2">Uncharacterized protein</fullName>
    </submittedName>
</protein>
<proteinExistence type="predicted"/>
<comment type="caution">
    <text evidence="2">The sequence shown here is derived from an EMBL/GenBank/DDBJ whole genome shotgun (WGS) entry which is preliminary data.</text>
</comment>
<feature type="region of interest" description="Disordered" evidence="1">
    <location>
        <begin position="95"/>
        <end position="115"/>
    </location>
</feature>
<feature type="region of interest" description="Disordered" evidence="1">
    <location>
        <begin position="37"/>
        <end position="78"/>
    </location>
</feature>
<dbReference type="Proteomes" id="UP000886595">
    <property type="component" value="Unassembled WGS sequence"/>
</dbReference>